<dbReference type="InterPro" id="IPR011989">
    <property type="entry name" value="ARM-like"/>
</dbReference>
<keyword evidence="4" id="KW-1185">Reference proteome</keyword>
<keyword evidence="1" id="KW-0677">Repeat</keyword>
<evidence type="ECO:0000256" key="1">
    <source>
        <dbReference type="ARBA" id="ARBA00022737"/>
    </source>
</evidence>
<reference evidence="3" key="1">
    <citation type="submission" date="2023-02" db="EMBL/GenBank/DDBJ databases">
        <title>Genome of toxic invasive species Heracleum sosnowskyi carries increased number of genes despite the absence of recent whole-genome duplications.</title>
        <authorList>
            <person name="Schelkunov M."/>
            <person name="Shtratnikova V."/>
            <person name="Makarenko M."/>
            <person name="Klepikova A."/>
            <person name="Omelchenko D."/>
            <person name="Novikova G."/>
            <person name="Obukhova E."/>
            <person name="Bogdanov V."/>
            <person name="Penin A."/>
            <person name="Logacheva M."/>
        </authorList>
    </citation>
    <scope>NUCLEOTIDE SEQUENCE</scope>
    <source>
        <strain evidence="3">Hsosn_3</strain>
        <tissue evidence="3">Leaf</tissue>
    </source>
</reference>
<comment type="caution">
    <text evidence="3">The sequence shown here is derived from an EMBL/GenBank/DDBJ whole genome shotgun (WGS) entry which is preliminary data.</text>
</comment>
<dbReference type="InterPro" id="IPR039852">
    <property type="entry name" value="CAND1/CAND2"/>
</dbReference>
<reference evidence="3" key="2">
    <citation type="submission" date="2023-05" db="EMBL/GenBank/DDBJ databases">
        <authorList>
            <person name="Schelkunov M.I."/>
        </authorList>
    </citation>
    <scope>NUCLEOTIDE SEQUENCE</scope>
    <source>
        <strain evidence="3">Hsosn_3</strain>
        <tissue evidence="3">Leaf</tissue>
    </source>
</reference>
<dbReference type="SUPFAM" id="SSF48371">
    <property type="entry name" value="ARM repeat"/>
    <property type="match status" value="1"/>
</dbReference>
<dbReference type="Gene3D" id="1.25.10.10">
    <property type="entry name" value="Leucine-rich Repeat Variant"/>
    <property type="match status" value="1"/>
</dbReference>
<proteinExistence type="predicted"/>
<evidence type="ECO:0000313" key="4">
    <source>
        <dbReference type="Proteomes" id="UP001237642"/>
    </source>
</evidence>
<dbReference type="Proteomes" id="UP001237642">
    <property type="component" value="Unassembled WGS sequence"/>
</dbReference>
<name>A0AAD8LZZ3_9APIA</name>
<evidence type="ECO:0000256" key="2">
    <source>
        <dbReference type="ARBA" id="ARBA00022786"/>
    </source>
</evidence>
<dbReference type="PANTHER" id="PTHR12696">
    <property type="entry name" value="TIP120"/>
    <property type="match status" value="1"/>
</dbReference>
<accession>A0AAD8LZZ3</accession>
<sequence>MESFSRDVSSYCEEILHLTLKFLSYDPDFDDNMEEDTKDEIYQEEEDDESNYEFMDDEDVSWKVRRAAAKCLATLIISRPEMLPMMFVEACPKLIDRFKEREEVVMSQVVVETRSTQDR</sequence>
<evidence type="ECO:0000313" key="3">
    <source>
        <dbReference type="EMBL" id="KAK1355561.1"/>
    </source>
</evidence>
<dbReference type="EMBL" id="JAUIZM010000011">
    <property type="protein sequence ID" value="KAK1355561.1"/>
    <property type="molecule type" value="Genomic_DNA"/>
</dbReference>
<dbReference type="InterPro" id="IPR016024">
    <property type="entry name" value="ARM-type_fold"/>
</dbReference>
<organism evidence="3 4">
    <name type="scientific">Heracleum sosnowskyi</name>
    <dbReference type="NCBI Taxonomy" id="360622"/>
    <lineage>
        <taxon>Eukaryota</taxon>
        <taxon>Viridiplantae</taxon>
        <taxon>Streptophyta</taxon>
        <taxon>Embryophyta</taxon>
        <taxon>Tracheophyta</taxon>
        <taxon>Spermatophyta</taxon>
        <taxon>Magnoliopsida</taxon>
        <taxon>eudicotyledons</taxon>
        <taxon>Gunneridae</taxon>
        <taxon>Pentapetalae</taxon>
        <taxon>asterids</taxon>
        <taxon>campanulids</taxon>
        <taxon>Apiales</taxon>
        <taxon>Apiaceae</taxon>
        <taxon>Apioideae</taxon>
        <taxon>apioid superclade</taxon>
        <taxon>Tordylieae</taxon>
        <taxon>Tordyliinae</taxon>
        <taxon>Heracleum</taxon>
    </lineage>
</organism>
<dbReference type="AlphaFoldDB" id="A0AAD8LZZ3"/>
<keyword evidence="2" id="KW-0833">Ubl conjugation pathway</keyword>
<protein>
    <submittedName>
        <fullName evidence="3">Cullin-associated NEDD8-dissociated protein 1-like</fullName>
    </submittedName>
</protein>
<gene>
    <name evidence="3" type="ORF">POM88_048817</name>
</gene>
<dbReference type="GO" id="GO:0010265">
    <property type="term" value="P:SCF complex assembly"/>
    <property type="evidence" value="ECO:0007669"/>
    <property type="project" value="InterPro"/>
</dbReference>